<dbReference type="AlphaFoldDB" id="A0AAD6VR56"/>
<feature type="compositionally biased region" description="Polar residues" evidence="1">
    <location>
        <begin position="1"/>
        <end position="27"/>
    </location>
</feature>
<comment type="caution">
    <text evidence="2">The sequence shown here is derived from an EMBL/GenBank/DDBJ whole genome shotgun (WGS) entry which is preliminary data.</text>
</comment>
<feature type="region of interest" description="Disordered" evidence="1">
    <location>
        <begin position="267"/>
        <end position="604"/>
    </location>
</feature>
<protein>
    <submittedName>
        <fullName evidence="2">Uncharacterized protein</fullName>
    </submittedName>
</protein>
<feature type="compositionally biased region" description="Polar residues" evidence="1">
    <location>
        <begin position="180"/>
        <end position="190"/>
    </location>
</feature>
<feature type="compositionally biased region" description="Basic and acidic residues" evidence="1">
    <location>
        <begin position="397"/>
        <end position="429"/>
    </location>
</feature>
<evidence type="ECO:0000313" key="2">
    <source>
        <dbReference type="EMBL" id="KAJ7217911.1"/>
    </source>
</evidence>
<feature type="compositionally biased region" description="Basic and acidic residues" evidence="1">
    <location>
        <begin position="359"/>
        <end position="368"/>
    </location>
</feature>
<feature type="compositionally biased region" description="Acidic residues" evidence="1">
    <location>
        <begin position="169"/>
        <end position="179"/>
    </location>
</feature>
<proteinExistence type="predicted"/>
<feature type="compositionally biased region" description="Polar residues" evidence="1">
    <location>
        <begin position="574"/>
        <end position="585"/>
    </location>
</feature>
<accession>A0AAD6VR56</accession>
<organism evidence="2 3">
    <name type="scientific">Mycena pura</name>
    <dbReference type="NCBI Taxonomy" id="153505"/>
    <lineage>
        <taxon>Eukaryota</taxon>
        <taxon>Fungi</taxon>
        <taxon>Dikarya</taxon>
        <taxon>Basidiomycota</taxon>
        <taxon>Agaricomycotina</taxon>
        <taxon>Agaricomycetes</taxon>
        <taxon>Agaricomycetidae</taxon>
        <taxon>Agaricales</taxon>
        <taxon>Marasmiineae</taxon>
        <taxon>Mycenaceae</taxon>
        <taxon>Mycena</taxon>
    </lineage>
</organism>
<feature type="compositionally biased region" description="Polar residues" evidence="1">
    <location>
        <begin position="315"/>
        <end position="324"/>
    </location>
</feature>
<feature type="region of interest" description="Disordered" evidence="1">
    <location>
        <begin position="136"/>
        <end position="207"/>
    </location>
</feature>
<keyword evidence="3" id="KW-1185">Reference proteome</keyword>
<sequence>MPAASARTTDNVNEQTAEGNNNSSTDATKVALTVTKVRQKNNRFKDSENVNSPSPVLRAHAEKGVLLDVPGHKLAGSGAGLDEDSSSEESDITVTTRKIITPLPVGSYADSELDVIIRGPVASRLTMDDVLEDDEEELAESVVLEQDNEEPVDFRRQSRRLNAAAPSSGEEDEDDDDNNISDAGSVNEKAQSAMGVSVSGSRRLSMRSVTEPLQAIDACQTMDIDHVGDKAVDEAMASDRAMFGIVAPANGGEDIIDGVVDPAQAERSTPIPLAPTPAKKPYSKVTSTDAERRRTPAGEEDPIQPAEDFPPTPAQPNKGNSSAIVRTKTRAGKTSVKLSQLDPPFGLSPQVQSQTVETDGEKPADRQAVDAVASTRKTRSSSRLAAVTAAPLSPKRRGLDKTREQRAQEKTTKLAAKEERERLKREKALAKTGGKKNPKGASSKVSSQPVNIVEVAPPSREPSVEFPRAALLHSRTPMSQDEWTVLSPNVPDEEVRDELQSSSPATEATVAPLFFPSESQVPIPYSQRKEEGSGPDSQKDTENDDSEEEIVALMKPSHRRANASSVSFRRLTDIASQPSMFSTPSLRAAEFPSSTFPRAKDKRNEFSVAYPQIATCR</sequence>
<dbReference type="EMBL" id="JARJCW010000013">
    <property type="protein sequence ID" value="KAJ7217911.1"/>
    <property type="molecule type" value="Genomic_DNA"/>
</dbReference>
<gene>
    <name evidence="2" type="ORF">GGX14DRAFT_438837</name>
</gene>
<feature type="region of interest" description="Disordered" evidence="1">
    <location>
        <begin position="1"/>
        <end position="30"/>
    </location>
</feature>
<feature type="compositionally biased region" description="Basic and acidic residues" evidence="1">
    <location>
        <begin position="527"/>
        <end position="541"/>
    </location>
</feature>
<dbReference type="Proteomes" id="UP001219525">
    <property type="component" value="Unassembled WGS sequence"/>
</dbReference>
<evidence type="ECO:0000256" key="1">
    <source>
        <dbReference type="SAM" id="MobiDB-lite"/>
    </source>
</evidence>
<name>A0AAD6VR56_9AGAR</name>
<evidence type="ECO:0000313" key="3">
    <source>
        <dbReference type="Proteomes" id="UP001219525"/>
    </source>
</evidence>
<reference evidence="2" key="1">
    <citation type="submission" date="2023-03" db="EMBL/GenBank/DDBJ databases">
        <title>Massive genome expansion in bonnet fungi (Mycena s.s.) driven by repeated elements and novel gene families across ecological guilds.</title>
        <authorList>
            <consortium name="Lawrence Berkeley National Laboratory"/>
            <person name="Harder C.B."/>
            <person name="Miyauchi S."/>
            <person name="Viragh M."/>
            <person name="Kuo A."/>
            <person name="Thoen E."/>
            <person name="Andreopoulos B."/>
            <person name="Lu D."/>
            <person name="Skrede I."/>
            <person name="Drula E."/>
            <person name="Henrissat B."/>
            <person name="Morin E."/>
            <person name="Kohler A."/>
            <person name="Barry K."/>
            <person name="LaButti K."/>
            <person name="Morin E."/>
            <person name="Salamov A."/>
            <person name="Lipzen A."/>
            <person name="Mereny Z."/>
            <person name="Hegedus B."/>
            <person name="Baldrian P."/>
            <person name="Stursova M."/>
            <person name="Weitz H."/>
            <person name="Taylor A."/>
            <person name="Grigoriev I.V."/>
            <person name="Nagy L.G."/>
            <person name="Martin F."/>
            <person name="Kauserud H."/>
        </authorList>
    </citation>
    <scope>NUCLEOTIDE SEQUENCE</scope>
    <source>
        <strain evidence="2">9144</strain>
    </source>
</reference>